<feature type="compositionally biased region" description="Basic and acidic residues" evidence="1">
    <location>
        <begin position="167"/>
        <end position="186"/>
    </location>
</feature>
<name>Q2QXQ6_ORYSJ</name>
<evidence type="ECO:0000256" key="1">
    <source>
        <dbReference type="SAM" id="MobiDB-lite"/>
    </source>
</evidence>
<dbReference type="EMBL" id="DP000011">
    <property type="protein sequence ID" value="ABA95790.1"/>
    <property type="molecule type" value="Genomic_DNA"/>
</dbReference>
<feature type="compositionally biased region" description="Basic and acidic residues" evidence="1">
    <location>
        <begin position="237"/>
        <end position="253"/>
    </location>
</feature>
<gene>
    <name evidence="2" type="ordered locus">LOC_Os12g05220</name>
</gene>
<proteinExistence type="predicted"/>
<feature type="compositionally biased region" description="Basic residues" evidence="1">
    <location>
        <begin position="187"/>
        <end position="197"/>
    </location>
</feature>
<feature type="compositionally biased region" description="Gly residues" evidence="1">
    <location>
        <begin position="219"/>
        <end position="232"/>
    </location>
</feature>
<feature type="compositionally biased region" description="Basic and acidic residues" evidence="1">
    <location>
        <begin position="147"/>
        <end position="157"/>
    </location>
</feature>
<protein>
    <submittedName>
        <fullName evidence="2">Uncharacterized protein</fullName>
    </submittedName>
</protein>
<organism evidence="2">
    <name type="scientific">Oryza sativa subsp. japonica</name>
    <name type="common">Rice</name>
    <dbReference type="NCBI Taxonomy" id="39947"/>
    <lineage>
        <taxon>Eukaryota</taxon>
        <taxon>Viridiplantae</taxon>
        <taxon>Streptophyta</taxon>
        <taxon>Embryophyta</taxon>
        <taxon>Tracheophyta</taxon>
        <taxon>Spermatophyta</taxon>
        <taxon>Magnoliopsida</taxon>
        <taxon>Liliopsida</taxon>
        <taxon>Poales</taxon>
        <taxon>Poaceae</taxon>
        <taxon>BOP clade</taxon>
        <taxon>Oryzoideae</taxon>
        <taxon>Oryzeae</taxon>
        <taxon>Oryzinae</taxon>
        <taxon>Oryza</taxon>
        <taxon>Oryza sativa</taxon>
    </lineage>
</organism>
<accession>Q2QXQ6</accession>
<feature type="compositionally biased region" description="Basic and acidic residues" evidence="1">
    <location>
        <begin position="200"/>
        <end position="215"/>
    </location>
</feature>
<reference evidence="2" key="2">
    <citation type="submission" date="2005-04" db="EMBL/GenBank/DDBJ databases">
        <authorList>
            <person name="Buell C.R."/>
            <person name="Wing R.A."/>
            <person name="McCombie W.A."/>
            <person name="Ouyang S."/>
        </authorList>
    </citation>
    <scope>NUCLEOTIDE SEQUENCE</scope>
</reference>
<evidence type="ECO:0000313" key="2">
    <source>
        <dbReference type="EMBL" id="ABA95790.1"/>
    </source>
</evidence>
<reference evidence="2" key="3">
    <citation type="submission" date="2006-01" db="EMBL/GenBank/DDBJ databases">
        <authorList>
            <person name="Buell R."/>
        </authorList>
    </citation>
    <scope>NUCLEOTIDE SEQUENCE</scope>
</reference>
<sequence>MATHAWFPFVPMPPQAPPSEHEEDLPLDNSGSMKDEMIHLYLNNSTMALAIPREACLLGAPRCHGIGMLVGAFSICKEQEQVREAILEERLMLTAFLLTYSEPHAGEGVLGVQPCNANNRTVLAPESSQGNQFQSVMQMQRWPNSGRQEDDGGGKDAEGEETPTVPEVERAGATDGDGEGRENVRGRRERRRRRGWGRRTATEEADKAATERAGDTDGDGGGGQGGDAGGGIATRLRATESDLMRCDKESDLM</sequence>
<feature type="region of interest" description="Disordered" evidence="1">
    <location>
        <begin position="142"/>
        <end position="253"/>
    </location>
</feature>
<reference evidence="2" key="1">
    <citation type="journal article" date="2005" name="BMC Biol.">
        <title>The sequence of rice chromosomes 11 and 12, rich in disease resistance genes and recent gene duplications.</title>
        <authorList>
            <consortium name="The rice chromosomes 11 and 12 sequencing consortia"/>
        </authorList>
    </citation>
    <scope>NUCLEOTIDE SEQUENCE [LARGE SCALE GENOMIC DNA]</scope>
</reference>
<dbReference type="AlphaFoldDB" id="Q2QXQ6"/>